<name>A0A0J6Y7U7_COCIT</name>
<sequence length="104" mass="11933">MSKFRGRKREGRSEGVASGDELTHSQVWWLAVLLCRLQNVTCCEARQPKKQVMMMILTNNNDDDDADDAFSHMEEWASGRCTDNSLLRFAGSQLVLVELRRKRS</sequence>
<feature type="compositionally biased region" description="Basic residues" evidence="1">
    <location>
        <begin position="1"/>
        <end position="10"/>
    </location>
</feature>
<evidence type="ECO:0000313" key="3">
    <source>
        <dbReference type="Proteomes" id="UP000054565"/>
    </source>
</evidence>
<dbReference type="Proteomes" id="UP000054565">
    <property type="component" value="Unassembled WGS sequence"/>
</dbReference>
<dbReference type="EMBL" id="DS028094">
    <property type="protein sequence ID" value="KMP03830.1"/>
    <property type="molecule type" value="Genomic_DNA"/>
</dbReference>
<evidence type="ECO:0000256" key="1">
    <source>
        <dbReference type="SAM" id="MobiDB-lite"/>
    </source>
</evidence>
<feature type="region of interest" description="Disordered" evidence="1">
    <location>
        <begin position="1"/>
        <end position="20"/>
    </location>
</feature>
<proteinExistence type="predicted"/>
<dbReference type="AlphaFoldDB" id="A0A0J6Y7U7"/>
<protein>
    <submittedName>
        <fullName evidence="2">Uncharacterized protein</fullName>
    </submittedName>
</protein>
<accession>A0A0J6Y7U7</accession>
<evidence type="ECO:0000313" key="2">
    <source>
        <dbReference type="EMBL" id="KMP03830.1"/>
    </source>
</evidence>
<organism evidence="2 3">
    <name type="scientific">Coccidioides immitis RMSCC 2394</name>
    <dbReference type="NCBI Taxonomy" id="404692"/>
    <lineage>
        <taxon>Eukaryota</taxon>
        <taxon>Fungi</taxon>
        <taxon>Dikarya</taxon>
        <taxon>Ascomycota</taxon>
        <taxon>Pezizomycotina</taxon>
        <taxon>Eurotiomycetes</taxon>
        <taxon>Eurotiomycetidae</taxon>
        <taxon>Onygenales</taxon>
        <taxon>Onygenaceae</taxon>
        <taxon>Coccidioides</taxon>
    </lineage>
</organism>
<reference evidence="3" key="1">
    <citation type="journal article" date="2010" name="Genome Res.">
        <title>Population genomic sequencing of Coccidioides fungi reveals recent hybridization and transposon control.</title>
        <authorList>
            <person name="Neafsey D.E."/>
            <person name="Barker B.M."/>
            <person name="Sharpton T.J."/>
            <person name="Stajich J.E."/>
            <person name="Park D.J."/>
            <person name="Whiston E."/>
            <person name="Hung C.-Y."/>
            <person name="McMahan C."/>
            <person name="White J."/>
            <person name="Sykes S."/>
            <person name="Heiman D."/>
            <person name="Young S."/>
            <person name="Zeng Q."/>
            <person name="Abouelleil A."/>
            <person name="Aftuck L."/>
            <person name="Bessette D."/>
            <person name="Brown A."/>
            <person name="FitzGerald M."/>
            <person name="Lui A."/>
            <person name="Macdonald J.P."/>
            <person name="Priest M."/>
            <person name="Orbach M.J."/>
            <person name="Galgiani J.N."/>
            <person name="Kirkland T.N."/>
            <person name="Cole G.T."/>
            <person name="Birren B.W."/>
            <person name="Henn M.R."/>
            <person name="Taylor J.W."/>
            <person name="Rounsley S.D."/>
        </authorList>
    </citation>
    <scope>NUCLEOTIDE SEQUENCE [LARGE SCALE GENOMIC DNA]</scope>
    <source>
        <strain evidence="3">RMSCC 2394</strain>
    </source>
</reference>
<gene>
    <name evidence="2" type="ORF">CIRG_03522</name>
</gene>